<dbReference type="RefSeq" id="WP_102951345.1">
    <property type="nucleotide sequence ID" value="NZ_CP024847.1"/>
</dbReference>
<feature type="chain" id="PRO_5014475759" evidence="1">
    <location>
        <begin position="21"/>
        <end position="344"/>
    </location>
</feature>
<dbReference type="AlphaFoldDB" id="A0A2I7N6F6"/>
<reference evidence="3" key="1">
    <citation type="submission" date="2017-11" db="EMBL/GenBank/DDBJ databases">
        <authorList>
            <person name="Chan K.G."/>
            <person name="Lee L.S."/>
        </authorList>
    </citation>
    <scope>NUCLEOTIDE SEQUENCE [LARGE SCALE GENOMIC DNA]</scope>
    <source>
        <strain evidence="3">DSM 100970</strain>
    </source>
</reference>
<keyword evidence="3" id="KW-1185">Reference proteome</keyword>
<proteinExistence type="predicted"/>
<evidence type="ECO:0000313" key="2">
    <source>
        <dbReference type="EMBL" id="AUR52049.1"/>
    </source>
</evidence>
<dbReference type="InterPro" id="IPR009649">
    <property type="entry name" value="TraU"/>
</dbReference>
<dbReference type="Pfam" id="PF06834">
    <property type="entry name" value="TraU"/>
    <property type="match status" value="1"/>
</dbReference>
<dbReference type="EMBL" id="CP024847">
    <property type="protein sequence ID" value="AUR52049.1"/>
    <property type="molecule type" value="Genomic_DNA"/>
</dbReference>
<dbReference type="KEGG" id="nba:CUN60_06965"/>
<protein>
    <submittedName>
        <fullName evidence="2">Conjugal transfer protein</fullName>
    </submittedName>
</protein>
<gene>
    <name evidence="2" type="ORF">CUN60_06965</name>
</gene>
<name>A0A2I7N6F6_9NEIS</name>
<feature type="signal peptide" evidence="1">
    <location>
        <begin position="1"/>
        <end position="20"/>
    </location>
</feature>
<evidence type="ECO:0000256" key="1">
    <source>
        <dbReference type="SAM" id="SignalP"/>
    </source>
</evidence>
<sequence length="344" mass="37558">MRNKLLTTLCTIVISTTASANCVGKFVNPFTDICWGCMFPFYIAGIDLPLSSRGEQPGGSFVAPPVCAGNTIFGYKIGIGMDYYEPNKIVDVTRTPYCMVGLGGVDFSMGVASLYNRQGEATANSNVKVNNYYHAHTYINPILALLEVPIDTACSSLGDFEIGYLTELDPLWNNDSMTFWLNPDAVLYANPGTLVTAAMDCVSNLPGAWNISSGLAYWSAGCQGVMYPLDGNLPGSNPIDDSILTMQRVMSKLHRQLLEYSTAGPTAMFAPIVPQPIMNKTEYKYSMVYPITFDDPFSGGKCCSPFGRTTAGWAPGHTFPTMGEDFTYHIYQRRDCCSGITIPY</sequence>
<dbReference type="OrthoDB" id="9788211at2"/>
<keyword evidence="1" id="KW-0732">Signal</keyword>
<evidence type="ECO:0000313" key="3">
    <source>
        <dbReference type="Proteomes" id="UP000236655"/>
    </source>
</evidence>
<dbReference type="Proteomes" id="UP000236655">
    <property type="component" value="Chromosome"/>
</dbReference>
<accession>A0A2I7N6F6</accession>
<organism evidence="2 3">
    <name type="scientific">Aquella oligotrophica</name>
    <dbReference type="NCBI Taxonomy" id="2067065"/>
    <lineage>
        <taxon>Bacteria</taxon>
        <taxon>Pseudomonadati</taxon>
        <taxon>Pseudomonadota</taxon>
        <taxon>Betaproteobacteria</taxon>
        <taxon>Neisseriales</taxon>
        <taxon>Neisseriaceae</taxon>
        <taxon>Aquella</taxon>
    </lineage>
</organism>